<dbReference type="AlphaFoldDB" id="A0A5M9HYW9"/>
<organism evidence="2 3">
    <name type="scientific">Mediterraneibacter catenae</name>
    <dbReference type="NCBI Taxonomy" id="2594882"/>
    <lineage>
        <taxon>Bacteria</taxon>
        <taxon>Bacillati</taxon>
        <taxon>Bacillota</taxon>
        <taxon>Clostridia</taxon>
        <taxon>Lachnospirales</taxon>
        <taxon>Lachnospiraceae</taxon>
        <taxon>Mediterraneibacter</taxon>
    </lineage>
</organism>
<evidence type="ECO:0000313" key="2">
    <source>
        <dbReference type="EMBL" id="KAA8500115.1"/>
    </source>
</evidence>
<dbReference type="Proteomes" id="UP000322025">
    <property type="component" value="Unassembled WGS sequence"/>
</dbReference>
<evidence type="ECO:0000313" key="3">
    <source>
        <dbReference type="Proteomes" id="UP000322025"/>
    </source>
</evidence>
<comment type="caution">
    <text evidence="2">The sequence shown here is derived from an EMBL/GenBank/DDBJ whole genome shotgun (WGS) entry which is preliminary data.</text>
</comment>
<keyword evidence="1" id="KW-0175">Coiled coil</keyword>
<dbReference type="RefSeq" id="WP_150311670.1">
    <property type="nucleotide sequence ID" value="NZ_VMSO01000047.1"/>
</dbReference>
<keyword evidence="3" id="KW-1185">Reference proteome</keyword>
<dbReference type="EMBL" id="VMSO01000047">
    <property type="protein sequence ID" value="KAA8500115.1"/>
    <property type="molecule type" value="Genomic_DNA"/>
</dbReference>
<evidence type="ECO:0000256" key="1">
    <source>
        <dbReference type="SAM" id="Coils"/>
    </source>
</evidence>
<feature type="coiled-coil region" evidence="1">
    <location>
        <begin position="63"/>
        <end position="104"/>
    </location>
</feature>
<sequence length="126" mass="14671">MISIKDYAKEKGVSYEAIRQSVDRYKDELEGHVIKQGKTRYLDDVAAAILDSKRAGNPVVIVNEDKDERIAALEKENKALLQRVAALQDQLLQEKERVTLLQQEKIELLQPPEVPEEPKKWWQFWK</sequence>
<name>A0A5M9HYW9_9FIRM</name>
<accession>A0A5M9HYW9</accession>
<dbReference type="OrthoDB" id="3034667at2"/>
<proteinExistence type="predicted"/>
<protein>
    <submittedName>
        <fullName evidence="2">Uncharacterized protein</fullName>
    </submittedName>
</protein>
<gene>
    <name evidence="2" type="ORF">FNY66_15255</name>
</gene>
<reference evidence="2 3" key="1">
    <citation type="submission" date="2019-07" db="EMBL/GenBank/DDBJ databases">
        <authorList>
            <person name="Wongkuna S."/>
            <person name="Scaria J."/>
        </authorList>
    </citation>
    <scope>NUCLEOTIDE SEQUENCE [LARGE SCALE GENOMIC DNA]</scope>
    <source>
        <strain evidence="2 3">SW178</strain>
    </source>
</reference>